<sequence>MNDLLVRARYAALKRHKKRQSDGLWCESDCAFHPTLQPKSKRRWSPPDGIWTFMYCDNVERLAKEGVWE</sequence>
<evidence type="ECO:0000313" key="2">
    <source>
        <dbReference type="Proteomes" id="UP001500630"/>
    </source>
</evidence>
<organism evidence="1 2">
    <name type="scientific">Nonomuraea rosea</name>
    <dbReference type="NCBI Taxonomy" id="638574"/>
    <lineage>
        <taxon>Bacteria</taxon>
        <taxon>Bacillati</taxon>
        <taxon>Actinomycetota</taxon>
        <taxon>Actinomycetes</taxon>
        <taxon>Streptosporangiales</taxon>
        <taxon>Streptosporangiaceae</taxon>
        <taxon>Nonomuraea</taxon>
    </lineage>
</organism>
<evidence type="ECO:0000313" key="1">
    <source>
        <dbReference type="EMBL" id="GAA3536795.1"/>
    </source>
</evidence>
<proteinExistence type="predicted"/>
<accession>A0ABP6VPI7</accession>
<dbReference type="Proteomes" id="UP001500630">
    <property type="component" value="Unassembled WGS sequence"/>
</dbReference>
<comment type="caution">
    <text evidence="1">The sequence shown here is derived from an EMBL/GenBank/DDBJ whole genome shotgun (WGS) entry which is preliminary data.</text>
</comment>
<dbReference type="RefSeq" id="WP_345559928.1">
    <property type="nucleotide sequence ID" value="NZ_BAABDQ010000003.1"/>
</dbReference>
<protein>
    <submittedName>
        <fullName evidence="1">Uncharacterized protein</fullName>
    </submittedName>
</protein>
<keyword evidence="2" id="KW-1185">Reference proteome</keyword>
<reference evidence="2" key="1">
    <citation type="journal article" date="2019" name="Int. J. Syst. Evol. Microbiol.">
        <title>The Global Catalogue of Microorganisms (GCM) 10K type strain sequencing project: providing services to taxonomists for standard genome sequencing and annotation.</title>
        <authorList>
            <consortium name="The Broad Institute Genomics Platform"/>
            <consortium name="The Broad Institute Genome Sequencing Center for Infectious Disease"/>
            <person name="Wu L."/>
            <person name="Ma J."/>
        </authorList>
    </citation>
    <scope>NUCLEOTIDE SEQUENCE [LARGE SCALE GENOMIC DNA]</scope>
    <source>
        <strain evidence="2">JCM 17326</strain>
    </source>
</reference>
<gene>
    <name evidence="1" type="ORF">GCM10022419_015760</name>
</gene>
<name>A0ABP6VPI7_9ACTN</name>
<dbReference type="EMBL" id="BAABDQ010000003">
    <property type="protein sequence ID" value="GAA3536795.1"/>
    <property type="molecule type" value="Genomic_DNA"/>
</dbReference>